<keyword evidence="8" id="KW-0732">Signal</keyword>
<evidence type="ECO:0000256" key="4">
    <source>
        <dbReference type="ARBA" id="ARBA00022527"/>
    </source>
</evidence>
<proteinExistence type="inferred from homology"/>
<dbReference type="OrthoDB" id="2020077at2759"/>
<dbReference type="SUPFAM" id="SSF56112">
    <property type="entry name" value="Protein kinase-like (PK-like)"/>
    <property type="match status" value="1"/>
</dbReference>
<evidence type="ECO:0000256" key="8">
    <source>
        <dbReference type="ARBA" id="ARBA00022729"/>
    </source>
</evidence>
<dbReference type="InterPro" id="IPR001611">
    <property type="entry name" value="Leu-rich_rpt"/>
</dbReference>
<dbReference type="FunFam" id="1.10.510.10:FF:000453">
    <property type="entry name" value="LRR receptor-like serine/threonine-protein kinase HSL2"/>
    <property type="match status" value="1"/>
</dbReference>
<dbReference type="GO" id="GO:0016020">
    <property type="term" value="C:membrane"/>
    <property type="evidence" value="ECO:0007669"/>
    <property type="project" value="UniProtKB-SubCell"/>
</dbReference>
<dbReference type="InterPro" id="IPR001245">
    <property type="entry name" value="Ser-Thr/Tyr_kinase_cat_dom"/>
</dbReference>
<evidence type="ECO:0000256" key="2">
    <source>
        <dbReference type="ARBA" id="ARBA00008684"/>
    </source>
</evidence>
<evidence type="ECO:0000256" key="11">
    <source>
        <dbReference type="ARBA" id="ARBA00022777"/>
    </source>
</evidence>
<evidence type="ECO:0000256" key="9">
    <source>
        <dbReference type="ARBA" id="ARBA00022737"/>
    </source>
</evidence>
<evidence type="ECO:0000256" key="5">
    <source>
        <dbReference type="ARBA" id="ARBA00022614"/>
    </source>
</evidence>
<dbReference type="PANTHER" id="PTHR45974:SF216">
    <property type="entry name" value="PROTEIN KINASE DOMAIN-CONTAINING PROTEIN"/>
    <property type="match status" value="1"/>
</dbReference>
<keyword evidence="9" id="KW-0677">Repeat</keyword>
<evidence type="ECO:0000256" key="20">
    <source>
        <dbReference type="SAM" id="Phobius"/>
    </source>
</evidence>
<protein>
    <recommendedName>
        <fullName evidence="3">non-specific serine/threonine protein kinase</fullName>
        <ecNumber evidence="3">2.7.11.1</ecNumber>
    </recommendedName>
</protein>
<comment type="catalytic activity">
    <reaction evidence="17">
        <text>L-threonyl-[protein] + ATP = O-phospho-L-threonyl-[protein] + ADP + H(+)</text>
        <dbReference type="Rhea" id="RHEA:46608"/>
        <dbReference type="Rhea" id="RHEA-COMP:11060"/>
        <dbReference type="Rhea" id="RHEA-COMP:11605"/>
        <dbReference type="ChEBI" id="CHEBI:15378"/>
        <dbReference type="ChEBI" id="CHEBI:30013"/>
        <dbReference type="ChEBI" id="CHEBI:30616"/>
        <dbReference type="ChEBI" id="CHEBI:61977"/>
        <dbReference type="ChEBI" id="CHEBI:456216"/>
        <dbReference type="EC" id="2.7.11.1"/>
    </reaction>
</comment>
<evidence type="ECO:0000256" key="19">
    <source>
        <dbReference type="PROSITE-ProRule" id="PRU10141"/>
    </source>
</evidence>
<keyword evidence="12 19" id="KW-0067">ATP-binding</keyword>
<dbReference type="SUPFAM" id="SSF52058">
    <property type="entry name" value="L domain-like"/>
    <property type="match status" value="1"/>
</dbReference>
<keyword evidence="7 20" id="KW-0812">Transmembrane</keyword>
<dbReference type="Pfam" id="PF07714">
    <property type="entry name" value="PK_Tyr_Ser-Thr"/>
    <property type="match status" value="1"/>
</dbReference>
<gene>
    <name evidence="22" type="ORF">NE237_018235</name>
</gene>
<evidence type="ECO:0000256" key="7">
    <source>
        <dbReference type="ARBA" id="ARBA00022692"/>
    </source>
</evidence>
<dbReference type="FunFam" id="3.80.10.10:FF:000387">
    <property type="entry name" value="Probable LRR receptor-like serine/threonine-protein kinase At1g06840"/>
    <property type="match status" value="1"/>
</dbReference>
<keyword evidence="23" id="KW-1185">Reference proteome</keyword>
<dbReference type="FunFam" id="3.30.200.20:FF:000328">
    <property type="entry name" value="Leucine-rich repeat protein kinase family protein"/>
    <property type="match status" value="1"/>
</dbReference>
<keyword evidence="6" id="KW-0808">Transferase</keyword>
<dbReference type="EMBL" id="JAMYWD010000007">
    <property type="protein sequence ID" value="KAJ4966386.1"/>
    <property type="molecule type" value="Genomic_DNA"/>
</dbReference>
<feature type="transmembrane region" description="Helical" evidence="20">
    <location>
        <begin position="60"/>
        <end position="78"/>
    </location>
</feature>
<dbReference type="InterPro" id="IPR008271">
    <property type="entry name" value="Ser/Thr_kinase_AS"/>
</dbReference>
<evidence type="ECO:0000256" key="3">
    <source>
        <dbReference type="ARBA" id="ARBA00012513"/>
    </source>
</evidence>
<dbReference type="AlphaFoldDB" id="A0A9Q0K9H8"/>
<comment type="subcellular location">
    <subcellularLocation>
        <location evidence="1">Membrane</location>
        <topology evidence="1">Single-pass type I membrane protein</topology>
    </subcellularLocation>
</comment>
<dbReference type="Proteomes" id="UP001141806">
    <property type="component" value="Unassembled WGS sequence"/>
</dbReference>
<evidence type="ECO:0000256" key="13">
    <source>
        <dbReference type="ARBA" id="ARBA00022989"/>
    </source>
</evidence>
<dbReference type="InterPro" id="IPR032675">
    <property type="entry name" value="LRR_dom_sf"/>
</dbReference>
<dbReference type="FunFam" id="3.80.10.10:FF:000383">
    <property type="entry name" value="Leucine-rich repeat receptor protein kinase EMS1"/>
    <property type="match status" value="1"/>
</dbReference>
<keyword evidence="14 20" id="KW-0472">Membrane</keyword>
<evidence type="ECO:0000259" key="21">
    <source>
        <dbReference type="PROSITE" id="PS50011"/>
    </source>
</evidence>
<comment type="catalytic activity">
    <reaction evidence="18">
        <text>L-seryl-[protein] + ATP = O-phospho-L-seryl-[protein] + ADP + H(+)</text>
        <dbReference type="Rhea" id="RHEA:17989"/>
        <dbReference type="Rhea" id="RHEA-COMP:9863"/>
        <dbReference type="Rhea" id="RHEA-COMP:11604"/>
        <dbReference type="ChEBI" id="CHEBI:15378"/>
        <dbReference type="ChEBI" id="CHEBI:29999"/>
        <dbReference type="ChEBI" id="CHEBI:30616"/>
        <dbReference type="ChEBI" id="CHEBI:83421"/>
        <dbReference type="ChEBI" id="CHEBI:456216"/>
        <dbReference type="EC" id="2.7.11.1"/>
    </reaction>
</comment>
<evidence type="ECO:0000313" key="22">
    <source>
        <dbReference type="EMBL" id="KAJ4966386.1"/>
    </source>
</evidence>
<feature type="transmembrane region" description="Helical" evidence="20">
    <location>
        <begin position="618"/>
        <end position="640"/>
    </location>
</feature>
<keyword evidence="11" id="KW-0418">Kinase</keyword>
<dbReference type="PROSITE" id="PS00108">
    <property type="entry name" value="PROTEIN_KINASE_ST"/>
    <property type="match status" value="1"/>
</dbReference>
<evidence type="ECO:0000256" key="10">
    <source>
        <dbReference type="ARBA" id="ARBA00022741"/>
    </source>
</evidence>
<dbReference type="PROSITE" id="PS50011">
    <property type="entry name" value="PROTEIN_KINASE_DOM"/>
    <property type="match status" value="1"/>
</dbReference>
<evidence type="ECO:0000256" key="17">
    <source>
        <dbReference type="ARBA" id="ARBA00047899"/>
    </source>
</evidence>
<evidence type="ECO:0000256" key="18">
    <source>
        <dbReference type="ARBA" id="ARBA00048679"/>
    </source>
</evidence>
<accession>A0A9Q0K9H8</accession>
<evidence type="ECO:0000256" key="16">
    <source>
        <dbReference type="ARBA" id="ARBA00023180"/>
    </source>
</evidence>
<sequence length="1006" mass="111149">MSLIRFLSSYKSVWGGLIANTLCLLLVIVLLVGPLNNDDSYLNLTCESCGEGIEMSGVKVWELASVLIVSFCCFMLLVTAKTTHPSEVNALRAIKSSLIDPMKHLDNWSKGDPCTSNWAGVSCSTVGTDGYMHIEQLQLLNMNLSGSLAPEIGQLSNIKVLDLMWNNITGSIPKEIGNISTLQLLLLNGNKLSGSLPDEIGHLPQLDRLQVDENQLSGPIPKSFSNLNGTRHLHMSNNSFSGQIPPELSKLQKILHWVLDNNNLSGFLPSEFSNMPNLRILQLDNNHFDGAEIPASYGKISNLFKLSLRNCSLRGSIPDLSGIKQLHYLDLSWNHLTGSIPSNRLSNSVTTIDLSNNRLIGSIPPNFSGLTELQNMSLANNMLSGSVSSTIWQNMTFSLTARLMLDFRNNSFSNILGDHNPPANVSIRLEGNPFCENASQADIAYFCVNEVGGSNTNDNSIDQSSVCAVQGCPLDFYAYVPACPVQCFCAAPLQIDYRLKSPSFSYFPPYEHPFESYLASSLKLELFQIFINLTVWEPGPRLRMHLNIFPAPNSSHKFNIPHKFNTSEVLRIRRIFMTWEFLDNHIFGPYEVLSFTLLWPYSSVILESQSSGITKGELVGIVLGLVGCVVSISGLFAILITRRRATCYHNLSRERALSRISVKINGVKDFTLKEIALATDKFSDSSQVGQGGYGKVYKGILPDQTIVAIKRAQEGSLQGQKEFLTEIEILSRLHHRNLVSLLGYCDEEGEQMLIYEFMPNGTLRDWISAKSEDSLSFITRLRIALGSAKGILYLHTEADPPILHRDIKASNILLDSKLNAKVSDFGLSRLAPVPNVEGAIPDQVSTVVKGTPGYLDPEYFLTQMLTAKSDVYSLGVVFLELLTGMQAITLGKNIVREVKMAYKSGIVLTIIDNRMGSYPSKCMEKFLALALRCCQDEIDERPSMSEVVRELEDILSMTLESDIILPDSTVTYSESSSSSAYIRKHVSFDVSGSDLASNLSTAIPPR</sequence>
<dbReference type="GO" id="GO:0005524">
    <property type="term" value="F:ATP binding"/>
    <property type="evidence" value="ECO:0007669"/>
    <property type="project" value="UniProtKB-UniRule"/>
</dbReference>
<dbReference type="EC" id="2.7.11.1" evidence="3"/>
<keyword evidence="10 19" id="KW-0547">Nucleotide-binding</keyword>
<dbReference type="SMART" id="SM00220">
    <property type="entry name" value="S_TKc"/>
    <property type="match status" value="1"/>
</dbReference>
<comment type="caution">
    <text evidence="22">The sequence shown here is derived from an EMBL/GenBank/DDBJ whole genome shotgun (WGS) entry which is preliminary data.</text>
</comment>
<name>A0A9Q0K9H8_9MAGN</name>
<evidence type="ECO:0000256" key="15">
    <source>
        <dbReference type="ARBA" id="ARBA00023170"/>
    </source>
</evidence>
<dbReference type="Pfam" id="PF00560">
    <property type="entry name" value="LRR_1"/>
    <property type="match status" value="5"/>
</dbReference>
<dbReference type="InterPro" id="IPR000719">
    <property type="entry name" value="Prot_kinase_dom"/>
</dbReference>
<keyword evidence="5" id="KW-0433">Leucine-rich repeat</keyword>
<dbReference type="Pfam" id="PF08263">
    <property type="entry name" value="LRRNT_2"/>
    <property type="match status" value="1"/>
</dbReference>
<comment type="similarity">
    <text evidence="2">Belongs to the protein kinase superfamily. Ser/Thr protein kinase family.</text>
</comment>
<dbReference type="Gene3D" id="1.10.510.10">
    <property type="entry name" value="Transferase(Phosphotransferase) domain 1"/>
    <property type="match status" value="1"/>
</dbReference>
<feature type="binding site" evidence="19">
    <location>
        <position position="710"/>
    </location>
    <ligand>
        <name>ATP</name>
        <dbReference type="ChEBI" id="CHEBI:30616"/>
    </ligand>
</feature>
<dbReference type="InterPro" id="IPR011009">
    <property type="entry name" value="Kinase-like_dom_sf"/>
</dbReference>
<dbReference type="CDD" id="cd14066">
    <property type="entry name" value="STKc_IRAK"/>
    <property type="match status" value="1"/>
</dbReference>
<keyword evidence="4" id="KW-0723">Serine/threonine-protein kinase</keyword>
<dbReference type="PANTHER" id="PTHR45974">
    <property type="entry name" value="RECEPTOR-LIKE PROTEIN 55"/>
    <property type="match status" value="1"/>
</dbReference>
<dbReference type="InterPro" id="IPR017441">
    <property type="entry name" value="Protein_kinase_ATP_BS"/>
</dbReference>
<dbReference type="InterPro" id="IPR013210">
    <property type="entry name" value="LRR_N_plant-typ"/>
</dbReference>
<keyword evidence="16" id="KW-0325">Glycoprotein</keyword>
<keyword evidence="13 20" id="KW-1133">Transmembrane helix</keyword>
<reference evidence="22" key="1">
    <citation type="journal article" date="2023" name="Plant J.">
        <title>The genome of the king protea, Protea cynaroides.</title>
        <authorList>
            <person name="Chang J."/>
            <person name="Duong T.A."/>
            <person name="Schoeman C."/>
            <person name="Ma X."/>
            <person name="Roodt D."/>
            <person name="Barker N."/>
            <person name="Li Z."/>
            <person name="Van de Peer Y."/>
            <person name="Mizrachi E."/>
        </authorList>
    </citation>
    <scope>NUCLEOTIDE SEQUENCE</scope>
    <source>
        <tissue evidence="22">Young leaves</tissue>
    </source>
</reference>
<feature type="domain" description="Protein kinase" evidence="21">
    <location>
        <begin position="682"/>
        <end position="955"/>
    </location>
</feature>
<dbReference type="Gene3D" id="3.80.10.10">
    <property type="entry name" value="Ribonuclease Inhibitor"/>
    <property type="match status" value="3"/>
</dbReference>
<evidence type="ECO:0000313" key="23">
    <source>
        <dbReference type="Proteomes" id="UP001141806"/>
    </source>
</evidence>
<dbReference type="Gene3D" id="3.30.200.20">
    <property type="entry name" value="Phosphorylase Kinase, domain 1"/>
    <property type="match status" value="1"/>
</dbReference>
<organism evidence="22 23">
    <name type="scientific">Protea cynaroides</name>
    <dbReference type="NCBI Taxonomy" id="273540"/>
    <lineage>
        <taxon>Eukaryota</taxon>
        <taxon>Viridiplantae</taxon>
        <taxon>Streptophyta</taxon>
        <taxon>Embryophyta</taxon>
        <taxon>Tracheophyta</taxon>
        <taxon>Spermatophyta</taxon>
        <taxon>Magnoliopsida</taxon>
        <taxon>Proteales</taxon>
        <taxon>Proteaceae</taxon>
        <taxon>Protea</taxon>
    </lineage>
</organism>
<evidence type="ECO:0000256" key="1">
    <source>
        <dbReference type="ARBA" id="ARBA00004479"/>
    </source>
</evidence>
<keyword evidence="15" id="KW-0675">Receptor</keyword>
<evidence type="ECO:0000256" key="12">
    <source>
        <dbReference type="ARBA" id="ARBA00022840"/>
    </source>
</evidence>
<feature type="transmembrane region" description="Helical" evidence="20">
    <location>
        <begin position="12"/>
        <end position="33"/>
    </location>
</feature>
<evidence type="ECO:0000256" key="6">
    <source>
        <dbReference type="ARBA" id="ARBA00022679"/>
    </source>
</evidence>
<dbReference type="PROSITE" id="PS00107">
    <property type="entry name" value="PROTEIN_KINASE_ATP"/>
    <property type="match status" value="1"/>
</dbReference>
<dbReference type="GO" id="GO:0004674">
    <property type="term" value="F:protein serine/threonine kinase activity"/>
    <property type="evidence" value="ECO:0007669"/>
    <property type="project" value="UniProtKB-KW"/>
</dbReference>
<evidence type="ECO:0000256" key="14">
    <source>
        <dbReference type="ARBA" id="ARBA00023136"/>
    </source>
</evidence>